<organism evidence="8 9">
    <name type="scientific">Cladobotryum mycophilum</name>
    <dbReference type="NCBI Taxonomy" id="491253"/>
    <lineage>
        <taxon>Eukaryota</taxon>
        <taxon>Fungi</taxon>
        <taxon>Dikarya</taxon>
        <taxon>Ascomycota</taxon>
        <taxon>Pezizomycotina</taxon>
        <taxon>Sordariomycetes</taxon>
        <taxon>Hypocreomycetidae</taxon>
        <taxon>Hypocreales</taxon>
        <taxon>Hypocreaceae</taxon>
        <taxon>Cladobotryum</taxon>
    </lineage>
</organism>
<dbReference type="InterPro" id="IPR005829">
    <property type="entry name" value="Sugar_transporter_CS"/>
</dbReference>
<evidence type="ECO:0000313" key="8">
    <source>
        <dbReference type="EMBL" id="KAK5989368.1"/>
    </source>
</evidence>
<evidence type="ECO:0000256" key="6">
    <source>
        <dbReference type="SAM" id="Phobius"/>
    </source>
</evidence>
<evidence type="ECO:0000256" key="5">
    <source>
        <dbReference type="ARBA" id="ARBA00023136"/>
    </source>
</evidence>
<sequence length="486" mass="53046">MVQSATGGYDGSMLNGLNILPSYTDYFKLTAPTKGLNTASVFIGGFFGPIWAGIMSDRLGRRPTIFWSSVITLVGIILQAASQNIAMFVIARIILGWGGGISSVAGGVYLSETFPSRWRAWGVGTLNNFYYVGSLIAADVTLGTGKWESTWAWRLPSILQGIFSLACILVLPFIPESPRWLVSQERYEDARIAVAQTNTNGDLTDPLAMAVYKEIVDTLAWEKKNGITMSPREIIKTPTARKRTLIGASVGPFSCIAGNVIASYYLGDELNTAGITNSNDQLKANVVLNVWCLACAFAGTHLAAKWGRKPTALLSQTLLIICLFIIGGLSKKYADDPAGASQSLIYGDVAVMFLFQGFYSVAWTPLLYLYPPEVMNYPIRANGLALSGFSLNALALLLTFVMPIALKNIGWKTYIINGAWDVITLGLIALFWVETKGKTLEEIDSIFEGEKHSSVPDIEDIRRGTRTLDVAQIEQELREDIGLKYA</sequence>
<feature type="transmembrane region" description="Helical" evidence="6">
    <location>
        <begin position="158"/>
        <end position="174"/>
    </location>
</feature>
<feature type="transmembrane region" description="Helical" evidence="6">
    <location>
        <begin position="245"/>
        <end position="266"/>
    </location>
</feature>
<feature type="transmembrane region" description="Helical" evidence="6">
    <location>
        <begin position="87"/>
        <end position="111"/>
    </location>
</feature>
<evidence type="ECO:0000256" key="4">
    <source>
        <dbReference type="ARBA" id="ARBA00022989"/>
    </source>
</evidence>
<feature type="transmembrane region" description="Helical" evidence="6">
    <location>
        <begin position="286"/>
        <end position="304"/>
    </location>
</feature>
<dbReference type="PANTHER" id="PTHR48022">
    <property type="entry name" value="PLASTIDIC GLUCOSE TRANSPORTER 4"/>
    <property type="match status" value="1"/>
</dbReference>
<comment type="similarity">
    <text evidence="2">Belongs to the major facilitator superfamily. Sugar transporter (TC 2.A.1.1) family.</text>
</comment>
<gene>
    <name evidence="8" type="ORF">PT974_10887</name>
</gene>
<feature type="transmembrane region" description="Helical" evidence="6">
    <location>
        <begin position="414"/>
        <end position="433"/>
    </location>
</feature>
<name>A0ABR0SBA9_9HYPO</name>
<evidence type="ECO:0000256" key="2">
    <source>
        <dbReference type="ARBA" id="ARBA00010992"/>
    </source>
</evidence>
<feature type="transmembrane region" description="Helical" evidence="6">
    <location>
        <begin position="311"/>
        <end position="329"/>
    </location>
</feature>
<feature type="transmembrane region" description="Helical" evidence="6">
    <location>
        <begin position="349"/>
        <end position="370"/>
    </location>
</feature>
<dbReference type="InterPro" id="IPR036259">
    <property type="entry name" value="MFS_trans_sf"/>
</dbReference>
<dbReference type="Gene3D" id="1.20.1250.20">
    <property type="entry name" value="MFS general substrate transporter like domains"/>
    <property type="match status" value="1"/>
</dbReference>
<dbReference type="InterPro" id="IPR050360">
    <property type="entry name" value="MFS_Sugar_Transporters"/>
</dbReference>
<evidence type="ECO:0000313" key="9">
    <source>
        <dbReference type="Proteomes" id="UP001338125"/>
    </source>
</evidence>
<keyword evidence="9" id="KW-1185">Reference proteome</keyword>
<dbReference type="PROSITE" id="PS00216">
    <property type="entry name" value="SUGAR_TRANSPORT_1"/>
    <property type="match status" value="1"/>
</dbReference>
<dbReference type="EMBL" id="JAVFKD010000015">
    <property type="protein sequence ID" value="KAK5989368.1"/>
    <property type="molecule type" value="Genomic_DNA"/>
</dbReference>
<keyword evidence="4 6" id="KW-1133">Transmembrane helix</keyword>
<dbReference type="SUPFAM" id="SSF103473">
    <property type="entry name" value="MFS general substrate transporter"/>
    <property type="match status" value="1"/>
</dbReference>
<keyword evidence="3 6" id="KW-0812">Transmembrane</keyword>
<dbReference type="PROSITE" id="PS50850">
    <property type="entry name" value="MFS"/>
    <property type="match status" value="1"/>
</dbReference>
<protein>
    <submittedName>
        <fullName evidence="8">Lactose permease-like protein</fullName>
    </submittedName>
</protein>
<dbReference type="InterPro" id="IPR005828">
    <property type="entry name" value="MFS_sugar_transport-like"/>
</dbReference>
<dbReference type="InterPro" id="IPR020846">
    <property type="entry name" value="MFS_dom"/>
</dbReference>
<dbReference type="PANTHER" id="PTHR48022:SF31">
    <property type="entry name" value="HEXOSE TRANSPORTER"/>
    <property type="match status" value="1"/>
</dbReference>
<comment type="subcellular location">
    <subcellularLocation>
        <location evidence="1">Membrane</location>
        <topology evidence="1">Multi-pass membrane protein</topology>
    </subcellularLocation>
</comment>
<feature type="transmembrane region" description="Helical" evidence="6">
    <location>
        <begin position="35"/>
        <end position="52"/>
    </location>
</feature>
<feature type="transmembrane region" description="Helical" evidence="6">
    <location>
        <begin position="382"/>
        <end position="402"/>
    </location>
</feature>
<dbReference type="Pfam" id="PF00083">
    <property type="entry name" value="Sugar_tr"/>
    <property type="match status" value="1"/>
</dbReference>
<dbReference type="Proteomes" id="UP001338125">
    <property type="component" value="Unassembled WGS sequence"/>
</dbReference>
<proteinExistence type="inferred from homology"/>
<keyword evidence="5 6" id="KW-0472">Membrane</keyword>
<feature type="transmembrane region" description="Helical" evidence="6">
    <location>
        <begin position="64"/>
        <end position="81"/>
    </location>
</feature>
<evidence type="ECO:0000256" key="1">
    <source>
        <dbReference type="ARBA" id="ARBA00004141"/>
    </source>
</evidence>
<evidence type="ECO:0000256" key="3">
    <source>
        <dbReference type="ARBA" id="ARBA00022692"/>
    </source>
</evidence>
<reference evidence="8 9" key="1">
    <citation type="submission" date="2024-01" db="EMBL/GenBank/DDBJ databases">
        <title>Complete genome of Cladobotryum mycophilum ATHUM6906.</title>
        <authorList>
            <person name="Christinaki A.C."/>
            <person name="Myridakis A.I."/>
            <person name="Kouvelis V.N."/>
        </authorList>
    </citation>
    <scope>NUCLEOTIDE SEQUENCE [LARGE SCALE GENOMIC DNA]</scope>
    <source>
        <strain evidence="8 9">ATHUM6906</strain>
    </source>
</reference>
<comment type="caution">
    <text evidence="8">The sequence shown here is derived from an EMBL/GenBank/DDBJ whole genome shotgun (WGS) entry which is preliminary data.</text>
</comment>
<feature type="domain" description="Major facilitator superfamily (MFS) profile" evidence="7">
    <location>
        <begin position="1"/>
        <end position="436"/>
    </location>
</feature>
<accession>A0ABR0SBA9</accession>
<evidence type="ECO:0000259" key="7">
    <source>
        <dbReference type="PROSITE" id="PS50850"/>
    </source>
</evidence>